<organism evidence="2 3">
    <name type="scientific">Actinobaculum suis</name>
    <dbReference type="NCBI Taxonomy" id="1657"/>
    <lineage>
        <taxon>Bacteria</taxon>
        <taxon>Bacillati</taxon>
        <taxon>Actinomycetota</taxon>
        <taxon>Actinomycetes</taxon>
        <taxon>Actinomycetales</taxon>
        <taxon>Actinomycetaceae</taxon>
        <taxon>Actinobaculum</taxon>
    </lineage>
</organism>
<proteinExistence type="predicted"/>
<dbReference type="SUPFAM" id="SSF51182">
    <property type="entry name" value="RmlC-like cupins"/>
    <property type="match status" value="1"/>
</dbReference>
<gene>
    <name evidence="2" type="ORF">SAMN05421878_101227</name>
</gene>
<dbReference type="Proteomes" id="UP000182744">
    <property type="component" value="Unassembled WGS sequence"/>
</dbReference>
<dbReference type="Gene3D" id="2.60.120.10">
    <property type="entry name" value="Jelly Rolls"/>
    <property type="match status" value="1"/>
</dbReference>
<feature type="domain" description="Cupin type-2" evidence="1">
    <location>
        <begin position="64"/>
        <end position="124"/>
    </location>
</feature>
<evidence type="ECO:0000313" key="3">
    <source>
        <dbReference type="Proteomes" id="UP000182744"/>
    </source>
</evidence>
<dbReference type="InterPro" id="IPR011051">
    <property type="entry name" value="RmlC_Cupin_sf"/>
</dbReference>
<dbReference type="Pfam" id="PF07883">
    <property type="entry name" value="Cupin_2"/>
    <property type="match status" value="1"/>
</dbReference>
<dbReference type="AlphaFoldDB" id="A0A1G6ZTI0"/>
<reference evidence="3" key="1">
    <citation type="submission" date="2016-10" db="EMBL/GenBank/DDBJ databases">
        <authorList>
            <person name="Varghese N."/>
        </authorList>
    </citation>
    <scope>NUCLEOTIDE SEQUENCE [LARGE SCALE GENOMIC DNA]</scope>
    <source>
        <strain evidence="3">DSM 20639</strain>
    </source>
</reference>
<evidence type="ECO:0000259" key="1">
    <source>
        <dbReference type="Pfam" id="PF07883"/>
    </source>
</evidence>
<dbReference type="InterPro" id="IPR013096">
    <property type="entry name" value="Cupin_2"/>
</dbReference>
<name>A0A1G6ZTI0_9ACTO</name>
<dbReference type="EMBL" id="FNAU01000001">
    <property type="protein sequence ID" value="SDE05135.1"/>
    <property type="molecule type" value="Genomic_DNA"/>
</dbReference>
<accession>A0A1G6ZTI0</accession>
<dbReference type="InterPro" id="IPR014710">
    <property type="entry name" value="RmlC-like_jellyroll"/>
</dbReference>
<protein>
    <submittedName>
        <fullName evidence="2">Cupin domain protein</fullName>
    </submittedName>
</protein>
<dbReference type="PANTHER" id="PTHR37694:SF1">
    <property type="entry name" value="SLR8022 PROTEIN"/>
    <property type="match status" value="1"/>
</dbReference>
<dbReference type="CDD" id="cd02230">
    <property type="entry name" value="cupin_HP0902-like"/>
    <property type="match status" value="1"/>
</dbReference>
<keyword evidence="3" id="KW-1185">Reference proteome</keyword>
<sequence length="139" mass="15304">MNNAKSTHCQCKSNEKSADQAQSNTGCMQTSSFHTEMSTELPLVKDAITSRVLVENQLLSITEFTMDEGQALSEHTSTCAAVVTVVSGNILFTMKGEEKNLVPGDVVYMRPHELHALTAVEATRFVLTQVKVDENKNRE</sequence>
<dbReference type="PANTHER" id="PTHR37694">
    <property type="entry name" value="SLR8022 PROTEIN"/>
    <property type="match status" value="1"/>
</dbReference>
<evidence type="ECO:0000313" key="2">
    <source>
        <dbReference type="EMBL" id="SDE05135.1"/>
    </source>
</evidence>